<keyword evidence="3" id="KW-0813">Transport</keyword>
<comment type="caution">
    <text evidence="9">The sequence shown here is derived from an EMBL/GenBank/DDBJ whole genome shotgun (WGS) entry which is preliminary data.</text>
</comment>
<evidence type="ECO:0000256" key="7">
    <source>
        <dbReference type="ARBA" id="ARBA00023237"/>
    </source>
</evidence>
<feature type="signal peptide" evidence="8">
    <location>
        <begin position="1"/>
        <end position="18"/>
    </location>
</feature>
<evidence type="ECO:0000256" key="4">
    <source>
        <dbReference type="ARBA" id="ARBA00022452"/>
    </source>
</evidence>
<dbReference type="Gene3D" id="1.20.1600.10">
    <property type="entry name" value="Outer membrane efflux proteins (OEP)"/>
    <property type="match status" value="1"/>
</dbReference>
<evidence type="ECO:0000256" key="5">
    <source>
        <dbReference type="ARBA" id="ARBA00022692"/>
    </source>
</evidence>
<keyword evidence="10" id="KW-1185">Reference proteome</keyword>
<reference evidence="9 10" key="1">
    <citation type="submission" date="2020-08" db="EMBL/GenBank/DDBJ databases">
        <title>Genome public.</title>
        <authorList>
            <person name="Liu C."/>
            <person name="Sun Q."/>
        </authorList>
    </citation>
    <scope>NUCLEOTIDE SEQUENCE [LARGE SCALE GENOMIC DNA]</scope>
    <source>
        <strain evidence="9 10">NSJ-56</strain>
    </source>
</reference>
<dbReference type="InterPro" id="IPR003423">
    <property type="entry name" value="OMP_efflux"/>
</dbReference>
<protein>
    <submittedName>
        <fullName evidence="9">TolC family protein</fullName>
    </submittedName>
</protein>
<keyword evidence="8" id="KW-0732">Signal</keyword>
<proteinExistence type="inferred from homology"/>
<sequence length="438" mass="49218">MKAKFVIVAMLVSLGAGAQEKWTLRQCVEHALDNNIEIKQREIALDRQEIEVHTAKFRRLPNLGARAGQSFSYGRVASPLDNTYFDRNTRNTSFEAATSVSLFSGMQITHNIALAKLNLDAAMEDLKKAREDVSMQVTSLFLQVLFAEEISKVAAAQLKVSEAQHHRMKRLHEVGKASTSVFYETKSRLAQDRVTAVQAENNRKLALLDLSQILELSSPELFAIVAPDMEPTFELLTPPQDIYDIAVVSKPIVRAAQHRVAGAERSIRIAQSALYPQLEFAAGITTGYYTVANFDSPSFSSQFTNNMNKSFGFTLTIPIFNRMETRDKVKSARLQMQNQSFMLDAAKKALFKEIQQAYYSAIAAQSTYLSSATAVEAAEESYRLTERKYEEGKATGVEFNEVKTLLQKAVSDRIQAKYDYLFRLKILDYYKGIPIVLE</sequence>
<evidence type="ECO:0000256" key="6">
    <source>
        <dbReference type="ARBA" id="ARBA00023136"/>
    </source>
</evidence>
<evidence type="ECO:0000313" key="10">
    <source>
        <dbReference type="Proteomes" id="UP000646484"/>
    </source>
</evidence>
<feature type="chain" id="PRO_5046422333" evidence="8">
    <location>
        <begin position="19"/>
        <end position="438"/>
    </location>
</feature>
<dbReference type="Pfam" id="PF02321">
    <property type="entry name" value="OEP"/>
    <property type="match status" value="2"/>
</dbReference>
<evidence type="ECO:0000256" key="2">
    <source>
        <dbReference type="ARBA" id="ARBA00007613"/>
    </source>
</evidence>
<dbReference type="PANTHER" id="PTHR30026">
    <property type="entry name" value="OUTER MEMBRANE PROTEIN TOLC"/>
    <property type="match status" value="1"/>
</dbReference>
<comment type="similarity">
    <text evidence="2">Belongs to the outer membrane factor (OMF) (TC 1.B.17) family.</text>
</comment>
<keyword evidence="6" id="KW-0472">Membrane</keyword>
<evidence type="ECO:0000256" key="8">
    <source>
        <dbReference type="SAM" id="SignalP"/>
    </source>
</evidence>
<gene>
    <name evidence="9" type="ORF">H8S64_07835</name>
</gene>
<keyword evidence="4" id="KW-1134">Transmembrane beta strand</keyword>
<dbReference type="SUPFAM" id="SSF56954">
    <property type="entry name" value="Outer membrane efflux proteins (OEP)"/>
    <property type="match status" value="1"/>
</dbReference>
<keyword evidence="5" id="KW-0812">Transmembrane</keyword>
<accession>A0ABR7CZ97</accession>
<comment type="subcellular location">
    <subcellularLocation>
        <location evidence="1">Cell outer membrane</location>
    </subcellularLocation>
</comment>
<evidence type="ECO:0000313" key="9">
    <source>
        <dbReference type="EMBL" id="MBC5621005.1"/>
    </source>
</evidence>
<dbReference type="PANTHER" id="PTHR30026:SF20">
    <property type="entry name" value="OUTER MEMBRANE PROTEIN TOLC"/>
    <property type="match status" value="1"/>
</dbReference>
<keyword evidence="7" id="KW-0998">Cell outer membrane</keyword>
<evidence type="ECO:0000256" key="3">
    <source>
        <dbReference type="ARBA" id="ARBA00022448"/>
    </source>
</evidence>
<dbReference type="Proteomes" id="UP000646484">
    <property type="component" value="Unassembled WGS sequence"/>
</dbReference>
<evidence type="ECO:0000256" key="1">
    <source>
        <dbReference type="ARBA" id="ARBA00004442"/>
    </source>
</evidence>
<dbReference type="EMBL" id="JACOOH010000003">
    <property type="protein sequence ID" value="MBC5621005.1"/>
    <property type="molecule type" value="Genomic_DNA"/>
</dbReference>
<dbReference type="InterPro" id="IPR051906">
    <property type="entry name" value="TolC-like"/>
</dbReference>
<name>A0ABR7CZ97_9BACT</name>
<organism evidence="9 10">
    <name type="scientific">Butyricimonas hominis</name>
    <dbReference type="NCBI Taxonomy" id="2763032"/>
    <lineage>
        <taxon>Bacteria</taxon>
        <taxon>Pseudomonadati</taxon>
        <taxon>Bacteroidota</taxon>
        <taxon>Bacteroidia</taxon>
        <taxon>Bacteroidales</taxon>
        <taxon>Odoribacteraceae</taxon>
        <taxon>Butyricimonas</taxon>
    </lineage>
</organism>